<organism evidence="1 2">
    <name type="scientific">Microbacterium terricola</name>
    <dbReference type="NCBI Taxonomy" id="344163"/>
    <lineage>
        <taxon>Bacteria</taxon>
        <taxon>Bacillati</taxon>
        <taxon>Actinomycetota</taxon>
        <taxon>Actinomycetes</taxon>
        <taxon>Micrococcales</taxon>
        <taxon>Microbacteriaceae</taxon>
        <taxon>Microbacterium</taxon>
    </lineage>
</organism>
<reference evidence="1 2" key="1">
    <citation type="submission" date="2022-12" db="EMBL/GenBank/DDBJ databases">
        <title>Microbacterium terricola strain KV-448 chromosome, complete genome.</title>
        <authorList>
            <person name="Oshima T."/>
            <person name="Moriya T."/>
            <person name="Bessho Y."/>
        </authorList>
    </citation>
    <scope>NUCLEOTIDE SEQUENCE [LARGE SCALE GENOMIC DNA]</scope>
    <source>
        <strain evidence="1 2">KV-448</strain>
    </source>
</reference>
<protein>
    <submittedName>
        <fullName evidence="1">Uncharacterized protein</fullName>
    </submittedName>
</protein>
<gene>
    <name evidence="1" type="ORF">Microterr_00410</name>
</gene>
<name>A0ABM8DUU4_9MICO</name>
<dbReference type="RefSeq" id="WP_263796831.1">
    <property type="nucleotide sequence ID" value="NZ_AP027141.1"/>
</dbReference>
<accession>A0ABM8DUU4</accession>
<dbReference type="Proteomes" id="UP001317779">
    <property type="component" value="Chromosome"/>
</dbReference>
<proteinExistence type="predicted"/>
<sequence>MGTNRRYATQVDARMDQRIVERVAASGPLDSLTLQELQLDQLPKTVDPDPREVLVWVRFGRTPIQVRARAVQWTPRAVGITFEIAGTRHRTWVWASAVDASRTDT</sequence>
<evidence type="ECO:0000313" key="1">
    <source>
        <dbReference type="EMBL" id="BDV29381.1"/>
    </source>
</evidence>
<dbReference type="EMBL" id="AP027141">
    <property type="protein sequence ID" value="BDV29381.1"/>
    <property type="molecule type" value="Genomic_DNA"/>
</dbReference>
<keyword evidence="2" id="KW-1185">Reference proteome</keyword>
<evidence type="ECO:0000313" key="2">
    <source>
        <dbReference type="Proteomes" id="UP001317779"/>
    </source>
</evidence>